<dbReference type="Proteomes" id="UP001596383">
    <property type="component" value="Unassembled WGS sequence"/>
</dbReference>
<dbReference type="EMBL" id="JBHSWV010000034">
    <property type="protein sequence ID" value="MFC6763956.1"/>
    <property type="molecule type" value="Genomic_DNA"/>
</dbReference>
<keyword evidence="2" id="KW-1185">Reference proteome</keyword>
<protein>
    <recommendedName>
        <fullName evidence="3">Halobacterial output domain-containing protein</fullName>
    </recommendedName>
</protein>
<organism evidence="1 2">
    <name type="scientific">Natrinema soli</name>
    <dbReference type="NCBI Taxonomy" id="1930624"/>
    <lineage>
        <taxon>Archaea</taxon>
        <taxon>Methanobacteriati</taxon>
        <taxon>Methanobacteriota</taxon>
        <taxon>Stenosarchaea group</taxon>
        <taxon>Halobacteria</taxon>
        <taxon>Halobacteriales</taxon>
        <taxon>Natrialbaceae</taxon>
        <taxon>Natrinema</taxon>
    </lineage>
</organism>
<proteinExistence type="predicted"/>
<reference evidence="1 2" key="1">
    <citation type="journal article" date="2019" name="Int. J. Syst. Evol. Microbiol.">
        <title>The Global Catalogue of Microorganisms (GCM) 10K type strain sequencing project: providing services to taxonomists for standard genome sequencing and annotation.</title>
        <authorList>
            <consortium name="The Broad Institute Genomics Platform"/>
            <consortium name="The Broad Institute Genome Sequencing Center for Infectious Disease"/>
            <person name="Wu L."/>
            <person name="Ma J."/>
        </authorList>
    </citation>
    <scope>NUCLEOTIDE SEQUENCE [LARGE SCALE GENOMIC DNA]</scope>
    <source>
        <strain evidence="1 2">LMG 29247</strain>
    </source>
</reference>
<dbReference type="AlphaFoldDB" id="A0ABD5SJT4"/>
<evidence type="ECO:0000313" key="1">
    <source>
        <dbReference type="EMBL" id="MFC6763956.1"/>
    </source>
</evidence>
<comment type="caution">
    <text evidence="1">The sequence shown here is derived from an EMBL/GenBank/DDBJ whole genome shotgun (WGS) entry which is preliminary data.</text>
</comment>
<sequence length="109" mass="12054">MTDRPELTIQQQTAFTADGGLEPIEENVATSLEDFGADMSYREIETRLDRPVGSEFAQSVDDRVEVRYLKGDNTDQTSLFAETADDQLTLTGDDASAQFLFDSPGEHSD</sequence>
<accession>A0ABD5SJT4</accession>
<evidence type="ECO:0008006" key="3">
    <source>
        <dbReference type="Google" id="ProtNLM"/>
    </source>
</evidence>
<name>A0ABD5SJT4_9EURY</name>
<evidence type="ECO:0000313" key="2">
    <source>
        <dbReference type="Proteomes" id="UP001596383"/>
    </source>
</evidence>
<gene>
    <name evidence="1" type="ORF">ACFQE6_02470</name>
</gene>
<dbReference type="RefSeq" id="WP_273737058.1">
    <property type="nucleotide sequence ID" value="NZ_JAQIVI010000034.1"/>
</dbReference>